<dbReference type="OrthoDB" id="381437at2157"/>
<feature type="transmembrane region" description="Helical" evidence="1">
    <location>
        <begin position="266"/>
        <end position="287"/>
    </location>
</feature>
<gene>
    <name evidence="2" type="ordered locus">Shell_0547</name>
</gene>
<evidence type="ECO:0000313" key="2">
    <source>
        <dbReference type="EMBL" id="ADI31676.1"/>
    </source>
</evidence>
<organism evidence="2 3">
    <name type="scientific">Staphylothermus hellenicus (strain DSM 12710 / JCM 10830 / BK20S6-10-b1 / P8)</name>
    <dbReference type="NCBI Taxonomy" id="591019"/>
    <lineage>
        <taxon>Archaea</taxon>
        <taxon>Thermoproteota</taxon>
        <taxon>Thermoprotei</taxon>
        <taxon>Desulfurococcales</taxon>
        <taxon>Desulfurococcaceae</taxon>
        <taxon>Staphylothermus</taxon>
    </lineage>
</organism>
<keyword evidence="1" id="KW-0812">Transmembrane</keyword>
<protein>
    <submittedName>
        <fullName evidence="2">Uncharacterized protein</fullName>
    </submittedName>
</protein>
<dbReference type="Proteomes" id="UP000002573">
    <property type="component" value="Chromosome"/>
</dbReference>
<dbReference type="AlphaFoldDB" id="D7DBX9"/>
<dbReference type="STRING" id="591019.Shell_0547"/>
<reference evidence="2 3" key="2">
    <citation type="journal article" date="2011" name="Stand. Genomic Sci.">
        <title>Complete genome sequence of Staphylothermus hellenicus P8.</title>
        <authorList>
            <person name="Anderson I."/>
            <person name="Wirth R."/>
            <person name="Lucas S."/>
            <person name="Copeland A."/>
            <person name="Lapidus A."/>
            <person name="Cheng J.F."/>
            <person name="Goodwin L."/>
            <person name="Pitluck S."/>
            <person name="Davenport K."/>
            <person name="Detter J.C."/>
            <person name="Han C."/>
            <person name="Tapia R."/>
            <person name="Land M."/>
            <person name="Hauser L."/>
            <person name="Pati A."/>
            <person name="Mikhailova N."/>
            <person name="Woyke T."/>
            <person name="Klenk H.P."/>
            <person name="Kyrpides N."/>
            <person name="Ivanova N."/>
        </authorList>
    </citation>
    <scope>NUCLEOTIDE SEQUENCE [LARGE SCALE GENOMIC DNA]</scope>
    <source>
        <strain evidence="3">DSM 12710 / JCM 10830 / BK20S6-10-b1 / P8</strain>
    </source>
</reference>
<accession>D7DBX9</accession>
<dbReference type="KEGG" id="shc:Shell_0547"/>
<name>D7DBX9_STAHD</name>
<dbReference type="eggNOG" id="arCOG12466">
    <property type="taxonomic scope" value="Archaea"/>
</dbReference>
<keyword evidence="1" id="KW-1133">Transmembrane helix</keyword>
<keyword evidence="3" id="KW-1185">Reference proteome</keyword>
<dbReference type="RefSeq" id="WP_013142874.1">
    <property type="nucleotide sequence ID" value="NC_014205.1"/>
</dbReference>
<reference evidence="3" key="1">
    <citation type="submission" date="2010-05" db="EMBL/GenBank/DDBJ databases">
        <title>Complete sequence of Staphylothermus hellenicus DSM 12710.</title>
        <authorList>
            <consortium name="US DOE Joint Genome Institute"/>
            <person name="Lucas S."/>
            <person name="Copeland A."/>
            <person name="Lapidus A."/>
            <person name="Cheng J.-F."/>
            <person name="Bruce D."/>
            <person name="Goodwin L."/>
            <person name="Pitluck S."/>
            <person name="Davenport K."/>
            <person name="Detter J.C."/>
            <person name="Han C."/>
            <person name="Tapia R."/>
            <person name="Larimer F."/>
            <person name="Land M."/>
            <person name="Hauser L."/>
            <person name="Kyrpides N."/>
            <person name="Mikhailova N."/>
            <person name="Anderson I.J."/>
            <person name="Woyke T."/>
        </authorList>
    </citation>
    <scope>NUCLEOTIDE SEQUENCE [LARGE SCALE GENOMIC DNA]</scope>
    <source>
        <strain evidence="3">DSM 12710 / JCM 10830 / BK20S6-10-b1 / P8</strain>
    </source>
</reference>
<keyword evidence="1" id="KW-0472">Membrane</keyword>
<sequence length="294" mass="33973">MVGSLKHLLFTLAWIGIIMAVLLSIVAVGSATPQPPSVLTYHGDGFEFAFRRGDVFVGNDTYLSEDVTITISFEPINSTASWIYVDIRAPAVYYWPHRNFVFRGIWDVECNESADWRSVRTIMHNYHLRLKYLVNTTNNYAWLNGEFIGFFPFYIFPTLGYDNVTKYTYVYMGKELHVAMLEGKPGPSRLHVKGASGREYEIVALTLYNKYINIGFVYHWPISVTGFIPIGNNTYLHIDSATIDEDWIPYLKAIDDYPEWVTTIDWSRLILFIAIIGSIIALVIMFIRRRRRHK</sequence>
<dbReference type="EMBL" id="CP002051">
    <property type="protein sequence ID" value="ADI31676.1"/>
    <property type="molecule type" value="Genomic_DNA"/>
</dbReference>
<evidence type="ECO:0000256" key="1">
    <source>
        <dbReference type="SAM" id="Phobius"/>
    </source>
</evidence>
<dbReference type="HOGENOM" id="CLU_945337_0_0_2"/>
<proteinExistence type="predicted"/>
<evidence type="ECO:0000313" key="3">
    <source>
        <dbReference type="Proteomes" id="UP000002573"/>
    </source>
</evidence>
<dbReference type="GeneID" id="9233836"/>